<dbReference type="Gene3D" id="1.10.340.30">
    <property type="entry name" value="Hypothetical protein, domain 2"/>
    <property type="match status" value="1"/>
</dbReference>
<evidence type="ECO:0000259" key="5">
    <source>
        <dbReference type="SMART" id="SM00478"/>
    </source>
</evidence>
<dbReference type="GO" id="GO:0032131">
    <property type="term" value="F:alkylated DNA binding"/>
    <property type="evidence" value="ECO:0007669"/>
    <property type="project" value="TreeGrafter"/>
</dbReference>
<accession>A0A5C3KLV2</accession>
<evidence type="ECO:0000256" key="4">
    <source>
        <dbReference type="SAM" id="MobiDB-lite"/>
    </source>
</evidence>
<dbReference type="SUPFAM" id="SSF48150">
    <property type="entry name" value="DNA-glycosylase"/>
    <property type="match status" value="1"/>
</dbReference>
<gene>
    <name evidence="6" type="ORF">FA15DRAFT_673006</name>
</gene>
<evidence type="ECO:0000313" key="6">
    <source>
        <dbReference type="EMBL" id="TFK20967.1"/>
    </source>
</evidence>
<dbReference type="AlphaFoldDB" id="A0A5C3KLV2"/>
<dbReference type="STRING" id="230819.A0A5C3KLV2"/>
<dbReference type="InterPro" id="IPR003265">
    <property type="entry name" value="HhH-GPD_domain"/>
</dbReference>
<dbReference type="EMBL" id="ML210282">
    <property type="protein sequence ID" value="TFK20967.1"/>
    <property type="molecule type" value="Genomic_DNA"/>
</dbReference>
<feature type="domain" description="HhH-GPD" evidence="5">
    <location>
        <begin position="167"/>
        <end position="353"/>
    </location>
</feature>
<evidence type="ECO:0000313" key="7">
    <source>
        <dbReference type="Proteomes" id="UP000307440"/>
    </source>
</evidence>
<dbReference type="GO" id="GO:0043916">
    <property type="term" value="F:DNA-7-methylguanine glycosylase activity"/>
    <property type="evidence" value="ECO:0007669"/>
    <property type="project" value="TreeGrafter"/>
</dbReference>
<dbReference type="InterPro" id="IPR051912">
    <property type="entry name" value="Alkylbase_DNA_Glycosylase/TA"/>
</dbReference>
<evidence type="ECO:0000256" key="3">
    <source>
        <dbReference type="ARBA" id="ARBA00023204"/>
    </source>
</evidence>
<dbReference type="SMART" id="SM00478">
    <property type="entry name" value="ENDO3c"/>
    <property type="match status" value="1"/>
</dbReference>
<sequence length="404" mass="44056">MLLFLNQLHRPLIRKSIRSGPQLLRHSSSEMPTTRSSSRLNAKPPQETQDQVVPQALTKIQSATPKGKRKISTAKTKTPTAKKSRTTSATDDSAQQEGTAATVPVNVANTKDDTPVPAVLSFDFEDAMEHLVNADSRFQDLFEKMTCRPFEQLEAVHPFRALSISILGQQISWRAARSITYKFIRLFNPSIPEEATDESRAAAMTLFPTPGQVAITEVPLLRTAGLSERKAQYIQDLAARFADGRLSTDKLLNANDEDLAEMLIQVKGIGRWTVDMFAIFSLRRPDILPVGDLGVQRGLARWYLSLYSASHSYSISPEKVLTPNRTPKHSKSVADGADGLPTPDPAHNLLADDSGGNVSGSSLLPVPFTPSINKTLAKTPKTSVPLPPGLTTAVLKSRVDAVCV</sequence>
<dbReference type="CDD" id="cd00056">
    <property type="entry name" value="ENDO3c"/>
    <property type="match status" value="1"/>
</dbReference>
<comment type="similarity">
    <text evidence="1">Belongs to the alkylbase DNA glycosidase AlkA family.</text>
</comment>
<feature type="compositionally biased region" description="Polar residues" evidence="4">
    <location>
        <begin position="46"/>
        <end position="64"/>
    </location>
</feature>
<dbReference type="Pfam" id="PF00730">
    <property type="entry name" value="HhH-GPD"/>
    <property type="match status" value="1"/>
</dbReference>
<keyword evidence="7" id="KW-1185">Reference proteome</keyword>
<organism evidence="6 7">
    <name type="scientific">Coprinopsis marcescibilis</name>
    <name type="common">Agaric fungus</name>
    <name type="synonym">Psathyrella marcescibilis</name>
    <dbReference type="NCBI Taxonomy" id="230819"/>
    <lineage>
        <taxon>Eukaryota</taxon>
        <taxon>Fungi</taxon>
        <taxon>Dikarya</taxon>
        <taxon>Basidiomycota</taxon>
        <taxon>Agaricomycotina</taxon>
        <taxon>Agaricomycetes</taxon>
        <taxon>Agaricomycetidae</taxon>
        <taxon>Agaricales</taxon>
        <taxon>Agaricineae</taxon>
        <taxon>Psathyrellaceae</taxon>
        <taxon>Coprinopsis</taxon>
    </lineage>
</organism>
<feature type="region of interest" description="Disordered" evidence="4">
    <location>
        <begin position="19"/>
        <end position="101"/>
    </location>
</feature>
<dbReference type="Gene3D" id="1.10.1670.40">
    <property type="match status" value="1"/>
</dbReference>
<dbReference type="PANTHER" id="PTHR43003:SF5">
    <property type="entry name" value="DNA-3-METHYLADENINE GLYCOSYLASE"/>
    <property type="match status" value="1"/>
</dbReference>
<feature type="region of interest" description="Disordered" evidence="4">
    <location>
        <begin position="318"/>
        <end position="354"/>
    </location>
</feature>
<dbReference type="InterPro" id="IPR011257">
    <property type="entry name" value="DNA_glycosylase"/>
</dbReference>
<evidence type="ECO:0000256" key="2">
    <source>
        <dbReference type="ARBA" id="ARBA00022763"/>
    </source>
</evidence>
<dbReference type="GO" id="GO:0006307">
    <property type="term" value="P:DNA alkylation repair"/>
    <property type="evidence" value="ECO:0007669"/>
    <property type="project" value="TreeGrafter"/>
</dbReference>
<evidence type="ECO:0000256" key="1">
    <source>
        <dbReference type="ARBA" id="ARBA00010817"/>
    </source>
</evidence>
<dbReference type="GO" id="GO:0005634">
    <property type="term" value="C:nucleus"/>
    <property type="evidence" value="ECO:0007669"/>
    <property type="project" value="TreeGrafter"/>
</dbReference>
<keyword evidence="2" id="KW-0227">DNA damage</keyword>
<proteinExistence type="inferred from homology"/>
<dbReference type="GO" id="GO:0032993">
    <property type="term" value="C:protein-DNA complex"/>
    <property type="evidence" value="ECO:0007669"/>
    <property type="project" value="TreeGrafter"/>
</dbReference>
<keyword evidence="3" id="KW-0234">DNA repair</keyword>
<feature type="non-terminal residue" evidence="6">
    <location>
        <position position="1"/>
    </location>
</feature>
<name>A0A5C3KLV2_COPMA</name>
<protein>
    <submittedName>
        <fullName evidence="6">DNA glycosylase</fullName>
    </submittedName>
</protein>
<dbReference type="GO" id="GO:0006285">
    <property type="term" value="P:base-excision repair, AP site formation"/>
    <property type="evidence" value="ECO:0007669"/>
    <property type="project" value="TreeGrafter"/>
</dbReference>
<dbReference type="FunFam" id="1.10.340.30:FF:000004">
    <property type="entry name" value="DNA-3-methyladenine glycosylase II"/>
    <property type="match status" value="1"/>
</dbReference>
<reference evidence="6 7" key="1">
    <citation type="journal article" date="2019" name="Nat. Ecol. Evol.">
        <title>Megaphylogeny resolves global patterns of mushroom evolution.</title>
        <authorList>
            <person name="Varga T."/>
            <person name="Krizsan K."/>
            <person name="Foldi C."/>
            <person name="Dima B."/>
            <person name="Sanchez-Garcia M."/>
            <person name="Sanchez-Ramirez S."/>
            <person name="Szollosi G.J."/>
            <person name="Szarkandi J.G."/>
            <person name="Papp V."/>
            <person name="Albert L."/>
            <person name="Andreopoulos W."/>
            <person name="Angelini C."/>
            <person name="Antonin V."/>
            <person name="Barry K.W."/>
            <person name="Bougher N.L."/>
            <person name="Buchanan P."/>
            <person name="Buyck B."/>
            <person name="Bense V."/>
            <person name="Catcheside P."/>
            <person name="Chovatia M."/>
            <person name="Cooper J."/>
            <person name="Damon W."/>
            <person name="Desjardin D."/>
            <person name="Finy P."/>
            <person name="Geml J."/>
            <person name="Haridas S."/>
            <person name="Hughes K."/>
            <person name="Justo A."/>
            <person name="Karasinski D."/>
            <person name="Kautmanova I."/>
            <person name="Kiss B."/>
            <person name="Kocsube S."/>
            <person name="Kotiranta H."/>
            <person name="LaButti K.M."/>
            <person name="Lechner B.E."/>
            <person name="Liimatainen K."/>
            <person name="Lipzen A."/>
            <person name="Lukacs Z."/>
            <person name="Mihaltcheva S."/>
            <person name="Morgado L.N."/>
            <person name="Niskanen T."/>
            <person name="Noordeloos M.E."/>
            <person name="Ohm R.A."/>
            <person name="Ortiz-Santana B."/>
            <person name="Ovrebo C."/>
            <person name="Racz N."/>
            <person name="Riley R."/>
            <person name="Savchenko A."/>
            <person name="Shiryaev A."/>
            <person name="Soop K."/>
            <person name="Spirin V."/>
            <person name="Szebenyi C."/>
            <person name="Tomsovsky M."/>
            <person name="Tulloss R.E."/>
            <person name="Uehling J."/>
            <person name="Grigoriev I.V."/>
            <person name="Vagvolgyi C."/>
            <person name="Papp T."/>
            <person name="Martin F.M."/>
            <person name="Miettinen O."/>
            <person name="Hibbett D.S."/>
            <person name="Nagy L.G."/>
        </authorList>
    </citation>
    <scope>NUCLEOTIDE SEQUENCE [LARGE SCALE GENOMIC DNA]</scope>
    <source>
        <strain evidence="6 7">CBS 121175</strain>
    </source>
</reference>
<dbReference type="GO" id="GO:0008725">
    <property type="term" value="F:DNA-3-methyladenine glycosylase activity"/>
    <property type="evidence" value="ECO:0007669"/>
    <property type="project" value="TreeGrafter"/>
</dbReference>
<dbReference type="OrthoDB" id="415889at2759"/>
<feature type="compositionally biased region" description="Low complexity" evidence="4">
    <location>
        <begin position="29"/>
        <end position="39"/>
    </location>
</feature>
<dbReference type="PANTHER" id="PTHR43003">
    <property type="entry name" value="DNA-3-METHYLADENINE GLYCOSYLASE"/>
    <property type="match status" value="1"/>
</dbReference>
<dbReference type="Proteomes" id="UP000307440">
    <property type="component" value="Unassembled WGS sequence"/>
</dbReference>